<dbReference type="Proteomes" id="UP000031599">
    <property type="component" value="Unassembled WGS sequence"/>
</dbReference>
<keyword evidence="3 6" id="KW-0812">Transmembrane</keyword>
<feature type="transmembrane region" description="Helical" evidence="6">
    <location>
        <begin position="263"/>
        <end position="282"/>
    </location>
</feature>
<keyword evidence="4 6" id="KW-1133">Transmembrane helix</keyword>
<comment type="caution">
    <text evidence="8">The sequence shown here is derived from an EMBL/GenBank/DDBJ whole genome shotgun (WGS) entry which is preliminary data.</text>
</comment>
<proteinExistence type="predicted"/>
<evidence type="ECO:0000256" key="3">
    <source>
        <dbReference type="ARBA" id="ARBA00022692"/>
    </source>
</evidence>
<feature type="transmembrane region" description="Helical" evidence="6">
    <location>
        <begin position="60"/>
        <end position="78"/>
    </location>
</feature>
<feature type="domain" description="ABC-2 type transporter transmembrane" evidence="7">
    <location>
        <begin position="57"/>
        <end position="182"/>
    </location>
</feature>
<sequence>MGIDWTVIRAIAKRELGSYLGNPAGYVFLTLFIAATGAGAFLQPGFFARNLADLALLNKVMPAILMLFVPAVTMNVWAEERRRGTDELLLTMPVRDIEVVLGKYLGALGVYTIGLGFALAHVGVLAQLGDPDSGLMASTYLGYWLVGVAFVSVGLLASMFSSNATVAFIVGAVGCAGLVFAGSAPWASGIVGCGLIAGAATLIWVAVQGNADSAGYVAVGGGVLALIVWLTGTFESFQDTFGLLGVERHFYGFGEGIVRLGDVVYFLGIAVVLVYLCTFMLGRRHW</sequence>
<dbReference type="PANTHER" id="PTHR30294:SF29">
    <property type="entry name" value="MULTIDRUG ABC TRANSPORTER PERMEASE YBHS-RELATED"/>
    <property type="match status" value="1"/>
</dbReference>
<dbReference type="GO" id="GO:0140359">
    <property type="term" value="F:ABC-type transporter activity"/>
    <property type="evidence" value="ECO:0007669"/>
    <property type="project" value="InterPro"/>
</dbReference>
<dbReference type="InterPro" id="IPR051449">
    <property type="entry name" value="ABC-2_transporter_component"/>
</dbReference>
<feature type="transmembrane region" description="Helical" evidence="6">
    <location>
        <begin position="187"/>
        <end position="207"/>
    </location>
</feature>
<feature type="transmembrane region" description="Helical" evidence="6">
    <location>
        <begin position="164"/>
        <end position="181"/>
    </location>
</feature>
<dbReference type="PANTHER" id="PTHR30294">
    <property type="entry name" value="MEMBRANE COMPONENT OF ABC TRANSPORTER YHHJ-RELATED"/>
    <property type="match status" value="1"/>
</dbReference>
<feature type="transmembrane region" description="Helical" evidence="6">
    <location>
        <begin position="99"/>
        <end position="120"/>
    </location>
</feature>
<keyword evidence="5 6" id="KW-0472">Membrane</keyword>
<feature type="transmembrane region" description="Helical" evidence="6">
    <location>
        <begin position="24"/>
        <end position="48"/>
    </location>
</feature>
<dbReference type="InterPro" id="IPR013525">
    <property type="entry name" value="ABC2_TM"/>
</dbReference>
<feature type="transmembrane region" description="Helical" evidence="6">
    <location>
        <begin position="140"/>
        <end position="157"/>
    </location>
</feature>
<dbReference type="RefSeq" id="WP_052557458.1">
    <property type="nucleotide sequence ID" value="NZ_JMCC02000125.1"/>
</dbReference>
<dbReference type="GO" id="GO:0005886">
    <property type="term" value="C:plasma membrane"/>
    <property type="evidence" value="ECO:0007669"/>
    <property type="project" value="UniProtKB-SubCell"/>
</dbReference>
<evidence type="ECO:0000259" key="7">
    <source>
        <dbReference type="Pfam" id="PF12698"/>
    </source>
</evidence>
<accession>A0A0C1ZNB5</accession>
<dbReference type="EMBL" id="JMCC02000125">
    <property type="protein sequence ID" value="KIG12578.1"/>
    <property type="molecule type" value="Genomic_DNA"/>
</dbReference>
<gene>
    <name evidence="8" type="ORF">DB30_01241</name>
</gene>
<evidence type="ECO:0000256" key="4">
    <source>
        <dbReference type="ARBA" id="ARBA00022989"/>
    </source>
</evidence>
<evidence type="ECO:0000256" key="5">
    <source>
        <dbReference type="ARBA" id="ARBA00023136"/>
    </source>
</evidence>
<evidence type="ECO:0000313" key="8">
    <source>
        <dbReference type="EMBL" id="KIG12578.1"/>
    </source>
</evidence>
<reference evidence="8 9" key="1">
    <citation type="submission" date="2014-12" db="EMBL/GenBank/DDBJ databases">
        <title>Genome assembly of Enhygromyxa salina DSM 15201.</title>
        <authorList>
            <person name="Sharma G."/>
            <person name="Subramanian S."/>
        </authorList>
    </citation>
    <scope>NUCLEOTIDE SEQUENCE [LARGE SCALE GENOMIC DNA]</scope>
    <source>
        <strain evidence="8 9">DSM 15201</strain>
    </source>
</reference>
<evidence type="ECO:0000256" key="6">
    <source>
        <dbReference type="SAM" id="Phobius"/>
    </source>
</evidence>
<feature type="transmembrane region" description="Helical" evidence="6">
    <location>
        <begin position="214"/>
        <end position="234"/>
    </location>
</feature>
<dbReference type="AlphaFoldDB" id="A0A0C1ZNB5"/>
<evidence type="ECO:0000256" key="2">
    <source>
        <dbReference type="ARBA" id="ARBA00022475"/>
    </source>
</evidence>
<protein>
    <submittedName>
        <fullName evidence="8">Gliding motility protein GldF</fullName>
    </submittedName>
</protein>
<dbReference type="Pfam" id="PF12698">
    <property type="entry name" value="ABC2_membrane_3"/>
    <property type="match status" value="1"/>
</dbReference>
<keyword evidence="2" id="KW-1003">Cell membrane</keyword>
<name>A0A0C1ZNB5_9BACT</name>
<evidence type="ECO:0000256" key="1">
    <source>
        <dbReference type="ARBA" id="ARBA00004651"/>
    </source>
</evidence>
<comment type="subcellular location">
    <subcellularLocation>
        <location evidence="1">Cell membrane</location>
        <topology evidence="1">Multi-pass membrane protein</topology>
    </subcellularLocation>
</comment>
<organism evidence="8 9">
    <name type="scientific">Enhygromyxa salina</name>
    <dbReference type="NCBI Taxonomy" id="215803"/>
    <lineage>
        <taxon>Bacteria</taxon>
        <taxon>Pseudomonadati</taxon>
        <taxon>Myxococcota</taxon>
        <taxon>Polyangia</taxon>
        <taxon>Nannocystales</taxon>
        <taxon>Nannocystaceae</taxon>
        <taxon>Enhygromyxa</taxon>
    </lineage>
</organism>
<evidence type="ECO:0000313" key="9">
    <source>
        <dbReference type="Proteomes" id="UP000031599"/>
    </source>
</evidence>